<evidence type="ECO:0000313" key="2">
    <source>
        <dbReference type="EMBL" id="CAJ0884036.1"/>
    </source>
</evidence>
<keyword evidence="1" id="KW-1133">Transmembrane helix</keyword>
<reference evidence="2" key="1">
    <citation type="submission" date="2023-07" db="EMBL/GenBank/DDBJ databases">
        <authorList>
            <person name="Pelsma A.J. K."/>
        </authorList>
    </citation>
    <scope>NUCLEOTIDE SEQUENCE</scope>
</reference>
<protein>
    <submittedName>
        <fullName evidence="2">Uncharacterized protein</fullName>
    </submittedName>
</protein>
<feature type="transmembrane region" description="Helical" evidence="1">
    <location>
        <begin position="212"/>
        <end position="236"/>
    </location>
</feature>
<proteinExistence type="predicted"/>
<accession>A0AA48REP8</accession>
<dbReference type="EMBL" id="OY288114">
    <property type="protein sequence ID" value="CAJ0884036.1"/>
    <property type="molecule type" value="Genomic_DNA"/>
</dbReference>
<name>A0AA48REP8_9ZZZZ</name>
<evidence type="ECO:0000256" key="1">
    <source>
        <dbReference type="SAM" id="Phobius"/>
    </source>
</evidence>
<keyword evidence="1" id="KW-0812">Transmembrane</keyword>
<sequence>MAEPEKLLDTVTSHYAAARGFLARLSTFIARVTFKIPKGDTPGETIDEVGRRWGLSEEDRLTLHILVRTKPGLAFFDEKIQSVNRAAFHRSAFLLNAATQLLFVDMAAQFYVSMLWLKILLFAANLLLALVAHFEMRSLVAALIAGPNALPPKRRFFGLFPNPEYNRAVKKSSRHYARSAWKEKSLYRPAYFINAASIFIGAQFILAPERIIFPFGFIMAKVTGLFTTLVMIFDVWRGVRAGEDARIAREREIAVYRDLDI</sequence>
<feature type="transmembrane region" description="Helical" evidence="1">
    <location>
        <begin position="186"/>
        <end position="206"/>
    </location>
</feature>
<gene>
    <name evidence="2" type="ORF">AMST5_03487</name>
</gene>
<keyword evidence="1" id="KW-0472">Membrane</keyword>
<organism evidence="2">
    <name type="scientific">freshwater sediment metagenome</name>
    <dbReference type="NCBI Taxonomy" id="556182"/>
    <lineage>
        <taxon>unclassified sequences</taxon>
        <taxon>metagenomes</taxon>
        <taxon>ecological metagenomes</taxon>
    </lineage>
</organism>
<dbReference type="AlphaFoldDB" id="A0AA48REP8"/>
<feature type="transmembrane region" description="Helical" evidence="1">
    <location>
        <begin position="119"/>
        <end position="145"/>
    </location>
</feature>